<keyword evidence="8 9" id="KW-0342">GTP-binding</keyword>
<dbReference type="InterPro" id="IPR027417">
    <property type="entry name" value="P-loop_NTPase"/>
</dbReference>
<keyword evidence="4 9" id="KW-0963">Cytoplasm</keyword>
<dbReference type="CDD" id="cd01887">
    <property type="entry name" value="IF2_eIF5B"/>
    <property type="match status" value="1"/>
</dbReference>
<evidence type="ECO:0000256" key="4">
    <source>
        <dbReference type="ARBA" id="ARBA00022490"/>
    </source>
</evidence>
<dbReference type="InterPro" id="IPR023115">
    <property type="entry name" value="TIF_IF2_dom3"/>
</dbReference>
<evidence type="ECO:0000256" key="11">
    <source>
        <dbReference type="RuleBase" id="RU000645"/>
    </source>
</evidence>
<evidence type="ECO:0000256" key="8">
    <source>
        <dbReference type="ARBA" id="ARBA00023134"/>
    </source>
</evidence>
<evidence type="ECO:0000256" key="5">
    <source>
        <dbReference type="ARBA" id="ARBA00022540"/>
    </source>
</evidence>
<keyword evidence="6 9" id="KW-0547">Nucleotide-binding</keyword>
<dbReference type="InterPro" id="IPR004161">
    <property type="entry name" value="EFTu-like_2"/>
</dbReference>
<evidence type="ECO:0000256" key="6">
    <source>
        <dbReference type="ARBA" id="ARBA00022741"/>
    </source>
</evidence>
<evidence type="ECO:0000313" key="15">
    <source>
        <dbReference type="Proteomes" id="UP000324194"/>
    </source>
</evidence>
<dbReference type="Pfam" id="PF04760">
    <property type="entry name" value="IF2_N"/>
    <property type="match status" value="2"/>
</dbReference>
<keyword evidence="7 9" id="KW-0648">Protein biosynthesis</keyword>
<evidence type="ECO:0000259" key="13">
    <source>
        <dbReference type="PROSITE" id="PS51722"/>
    </source>
</evidence>
<dbReference type="Gene3D" id="2.40.30.10">
    <property type="entry name" value="Translation factors"/>
    <property type="match status" value="2"/>
</dbReference>
<dbReference type="FunFam" id="3.40.50.10050:FF:000001">
    <property type="entry name" value="Translation initiation factor IF-2"/>
    <property type="match status" value="1"/>
</dbReference>
<dbReference type="InterPro" id="IPR009061">
    <property type="entry name" value="DNA-bd_dom_put_sf"/>
</dbReference>
<keyword evidence="5 9" id="KW-0396">Initiation factor</keyword>
<evidence type="ECO:0000256" key="9">
    <source>
        <dbReference type="HAMAP-Rule" id="MF_00100"/>
    </source>
</evidence>
<dbReference type="FunFam" id="2.40.30.10:FF:000008">
    <property type="entry name" value="Translation initiation factor IF-2"/>
    <property type="match status" value="1"/>
</dbReference>
<gene>
    <name evidence="9 14" type="primary">infB</name>
    <name evidence="14" type="ORF">AQUSIP_20740</name>
</gene>
<dbReference type="Pfam" id="PF03144">
    <property type="entry name" value="GTP_EFTU_D2"/>
    <property type="match status" value="1"/>
</dbReference>
<dbReference type="SUPFAM" id="SSF52540">
    <property type="entry name" value="P-loop containing nucleoside triphosphate hydrolases"/>
    <property type="match status" value="1"/>
</dbReference>
<dbReference type="Gene3D" id="3.30.56.50">
    <property type="entry name" value="Putative DNA-binding domain, N-terminal subdomain of bacterial translation initiation factor IF2"/>
    <property type="match status" value="1"/>
</dbReference>
<dbReference type="Pfam" id="PF11987">
    <property type="entry name" value="IF-2"/>
    <property type="match status" value="1"/>
</dbReference>
<feature type="region of interest" description="Disordered" evidence="12">
    <location>
        <begin position="141"/>
        <end position="238"/>
    </location>
</feature>
<dbReference type="InterPro" id="IPR044145">
    <property type="entry name" value="IF2_II"/>
</dbReference>
<dbReference type="CDD" id="cd03692">
    <property type="entry name" value="mtIF2_IVc"/>
    <property type="match status" value="1"/>
</dbReference>
<feature type="binding site" evidence="9">
    <location>
        <begin position="429"/>
        <end position="433"/>
    </location>
    <ligand>
        <name>GTP</name>
        <dbReference type="ChEBI" id="CHEBI:37565"/>
    </ligand>
</feature>
<feature type="domain" description="Tr-type G" evidence="13">
    <location>
        <begin position="374"/>
        <end position="543"/>
    </location>
</feature>
<dbReference type="EMBL" id="LR699119">
    <property type="protein sequence ID" value="VVC76749.1"/>
    <property type="molecule type" value="Genomic_DNA"/>
</dbReference>
<dbReference type="PANTHER" id="PTHR43381">
    <property type="entry name" value="TRANSLATION INITIATION FACTOR IF-2-RELATED"/>
    <property type="match status" value="1"/>
</dbReference>
<evidence type="ECO:0000256" key="7">
    <source>
        <dbReference type="ARBA" id="ARBA00022917"/>
    </source>
</evidence>
<keyword evidence="15" id="KW-1185">Reference proteome</keyword>
<dbReference type="SUPFAM" id="SSF50447">
    <property type="entry name" value="Translation proteins"/>
    <property type="match status" value="2"/>
</dbReference>
<evidence type="ECO:0000256" key="3">
    <source>
        <dbReference type="ARBA" id="ARBA00020675"/>
    </source>
</evidence>
<proteinExistence type="inferred from homology"/>
<dbReference type="HAMAP" id="MF_00100_B">
    <property type="entry name" value="IF_2_B"/>
    <property type="match status" value="1"/>
</dbReference>
<feature type="compositionally biased region" description="Basic and acidic residues" evidence="12">
    <location>
        <begin position="229"/>
        <end position="238"/>
    </location>
</feature>
<evidence type="ECO:0000256" key="10">
    <source>
        <dbReference type="RuleBase" id="RU000644"/>
    </source>
</evidence>
<dbReference type="GO" id="GO:0005525">
    <property type="term" value="F:GTP binding"/>
    <property type="evidence" value="ECO:0007669"/>
    <property type="project" value="UniProtKB-KW"/>
</dbReference>
<dbReference type="Pfam" id="PF22042">
    <property type="entry name" value="EF-G_D2"/>
    <property type="match status" value="1"/>
</dbReference>
<comment type="similarity">
    <text evidence="2 9 10">Belongs to the TRAFAC class translation factor GTPase superfamily. Classic translation factor GTPase family. IF-2 subfamily.</text>
</comment>
<dbReference type="GO" id="GO:0003743">
    <property type="term" value="F:translation initiation factor activity"/>
    <property type="evidence" value="ECO:0007669"/>
    <property type="project" value="UniProtKB-UniRule"/>
</dbReference>
<feature type="binding site" evidence="9">
    <location>
        <begin position="483"/>
        <end position="486"/>
    </location>
    <ligand>
        <name>GTP</name>
        <dbReference type="ChEBI" id="CHEBI:37565"/>
    </ligand>
</feature>
<dbReference type="RefSeq" id="WP_232051875.1">
    <property type="nucleotide sequence ID" value="NZ_LR699119.1"/>
</dbReference>
<dbReference type="InterPro" id="IPR036925">
    <property type="entry name" value="TIF_IF2_dom3_sf"/>
</dbReference>
<comment type="subcellular location">
    <subcellularLocation>
        <location evidence="1 9 11">Cytoplasm</location>
    </subcellularLocation>
</comment>
<dbReference type="InterPro" id="IPR013575">
    <property type="entry name" value="IF2_assoc_dom_bac"/>
</dbReference>
<dbReference type="FunFam" id="3.40.50.300:FF:000019">
    <property type="entry name" value="Translation initiation factor IF-2"/>
    <property type="match status" value="1"/>
</dbReference>
<dbReference type="InterPro" id="IPR000795">
    <property type="entry name" value="T_Tr_GTP-bd_dom"/>
</dbReference>
<dbReference type="InterPro" id="IPR006847">
    <property type="entry name" value="IF2_N"/>
</dbReference>
<dbReference type="PROSITE" id="PS01176">
    <property type="entry name" value="IF2"/>
    <property type="match status" value="1"/>
</dbReference>
<evidence type="ECO:0000256" key="1">
    <source>
        <dbReference type="ARBA" id="ARBA00004496"/>
    </source>
</evidence>
<dbReference type="InterPro" id="IPR009000">
    <property type="entry name" value="Transl_B-barrel_sf"/>
</dbReference>
<feature type="binding site" evidence="9">
    <location>
        <begin position="383"/>
        <end position="390"/>
    </location>
    <ligand>
        <name>GTP</name>
        <dbReference type="ChEBI" id="CHEBI:37565"/>
    </ligand>
</feature>
<feature type="compositionally biased region" description="Low complexity" evidence="12">
    <location>
        <begin position="172"/>
        <end position="190"/>
    </location>
</feature>
<dbReference type="SUPFAM" id="SSF52156">
    <property type="entry name" value="Initiation factor IF2/eIF5b, domain 3"/>
    <property type="match status" value="1"/>
</dbReference>
<dbReference type="SUPFAM" id="SSF46955">
    <property type="entry name" value="Putative DNA-binding domain"/>
    <property type="match status" value="1"/>
</dbReference>
<dbReference type="FunFam" id="2.40.30.10:FF:000007">
    <property type="entry name" value="Translation initiation factor IF-2"/>
    <property type="match status" value="1"/>
</dbReference>
<dbReference type="KEGG" id="asip:AQUSIP_20740"/>
<organism evidence="14 15">
    <name type="scientific">Aquicella siphonis</name>
    <dbReference type="NCBI Taxonomy" id="254247"/>
    <lineage>
        <taxon>Bacteria</taxon>
        <taxon>Pseudomonadati</taxon>
        <taxon>Pseudomonadota</taxon>
        <taxon>Gammaproteobacteria</taxon>
        <taxon>Legionellales</taxon>
        <taxon>Coxiellaceae</taxon>
        <taxon>Aquicella</taxon>
    </lineage>
</organism>
<comment type="function">
    <text evidence="9 10">One of the essential components for the initiation of protein synthesis. Protects formylmethionyl-tRNA from spontaneous hydrolysis and promotes its binding to the 30S ribosomal subunits. Also involved in the hydrolysis of GTP during the formation of the 70S ribosomal complex.</text>
</comment>
<dbReference type="Gene3D" id="3.40.50.300">
    <property type="entry name" value="P-loop containing nucleotide triphosphate hydrolases"/>
    <property type="match status" value="1"/>
</dbReference>
<dbReference type="GO" id="GO:0003924">
    <property type="term" value="F:GTPase activity"/>
    <property type="evidence" value="ECO:0007669"/>
    <property type="project" value="UniProtKB-UniRule"/>
</dbReference>
<dbReference type="GO" id="GO:0005829">
    <property type="term" value="C:cytosol"/>
    <property type="evidence" value="ECO:0007669"/>
    <property type="project" value="TreeGrafter"/>
</dbReference>
<dbReference type="InterPro" id="IPR015760">
    <property type="entry name" value="TIF_IF2"/>
</dbReference>
<dbReference type="PROSITE" id="PS51722">
    <property type="entry name" value="G_TR_2"/>
    <property type="match status" value="1"/>
</dbReference>
<evidence type="ECO:0000256" key="2">
    <source>
        <dbReference type="ARBA" id="ARBA00007733"/>
    </source>
</evidence>
<dbReference type="AlphaFoldDB" id="A0A5E4PI82"/>
<dbReference type="Pfam" id="PF08364">
    <property type="entry name" value="IF2_assoc"/>
    <property type="match status" value="1"/>
</dbReference>
<feature type="region of interest" description="G-domain" evidence="9">
    <location>
        <begin position="377"/>
        <end position="525"/>
    </location>
</feature>
<sequence>MVKKVAQDTEKDGVSVKQFADEIGVKPDRLLGQFKDAGINFASINDSVSEDEKQKLLRYLQQHHGAKQDNAPEKIVLRRAKTSEIKLGGSHGPGKTVSIQVRKKRTYVKRTLTEDELKAKPEEGVEKPEALTVVEVENAAAPVSPQAVESRSDNNVSVQGVSEETPAAPALVETVATYTEETPPAAAAADEAAEDKSKLGAVKRKEKHRALDEMDETESEKVKKKKKSRDTSRDSERNFESLLARGADLSRVLKVEDEDAFDTAFRKSGKSRSGTHIKVKVQAFTKPTAPVVREVEVPESINLGELAQRMSVKAAEVIKVMMKMGIIATINQIIDQDTAILVVEEMGHKAKAVSSDALEEALAKSVEVQGEARPRPPVITIMGHVDHGKTTLLDYIRRTKVAASEAGGITQHIGAYHVQTPKGTITFLDTPGHAAFTAMRARGAKLTDIVILVVAADDGVMPQTIEAIQHAKAANVPIVVAVNKMDKHGADPDRVKNELVKHGLVPEEWGGDAMFVPISAKTGMGVDNLLDSVLVQAEVLELKAVVDCPARGVVIESRLDRGRGAVMSVLVQQGTLRKGDIILAGLEYGRIRALFDENGMQIDSAGPSIPVETLGLSGVPQAGDDFIIVPDEKRAREVALFRQTKARETKLARHAPKLEDLLQRIEDEKTVTTTLNIVLKADVLGSIEALKQALTELSGAEVKVNILSSGIGGINESDVNLAIASKAIIIAFNVRANAEARKLMETNSVDVHYHNIIYDVINQVKKAISGALAPEIHEKILGLAQVREVFRSSKTGAVAGCMVTEGVIKRNYPIRVLRDNVVIFEGSLESLRRFKDDVGEVRHGMECGIAVKNYNDIKAGDQIEVFEKIEVRREI</sequence>
<evidence type="ECO:0000256" key="12">
    <source>
        <dbReference type="SAM" id="MobiDB-lite"/>
    </source>
</evidence>
<dbReference type="Proteomes" id="UP000324194">
    <property type="component" value="Chromosome 1"/>
</dbReference>
<dbReference type="NCBIfam" id="TIGR00231">
    <property type="entry name" value="small_GTP"/>
    <property type="match status" value="1"/>
</dbReference>
<evidence type="ECO:0000313" key="14">
    <source>
        <dbReference type="EMBL" id="VVC76749.1"/>
    </source>
</evidence>
<dbReference type="InterPro" id="IPR053905">
    <property type="entry name" value="EF-G-like_DII"/>
</dbReference>
<dbReference type="Pfam" id="PF00009">
    <property type="entry name" value="GTP_EFTU"/>
    <property type="match status" value="1"/>
</dbReference>
<protein>
    <recommendedName>
        <fullName evidence="3 9">Translation initiation factor IF-2</fullName>
    </recommendedName>
</protein>
<accession>A0A5E4PI82</accession>
<reference evidence="14 15" key="1">
    <citation type="submission" date="2019-08" db="EMBL/GenBank/DDBJ databases">
        <authorList>
            <person name="Guy L."/>
        </authorList>
    </citation>
    <scope>NUCLEOTIDE SEQUENCE [LARGE SCALE GENOMIC DNA]</scope>
    <source>
        <strain evidence="14 15">SGT-108</strain>
    </source>
</reference>
<name>A0A5E4PI82_9COXI</name>
<dbReference type="Gene3D" id="3.40.50.10050">
    <property type="entry name" value="Translation initiation factor IF- 2, domain 3"/>
    <property type="match status" value="1"/>
</dbReference>
<feature type="compositionally biased region" description="Polar residues" evidence="12">
    <location>
        <begin position="147"/>
        <end position="162"/>
    </location>
</feature>
<dbReference type="InterPro" id="IPR005225">
    <property type="entry name" value="Small_GTP-bd"/>
</dbReference>
<dbReference type="CDD" id="cd03702">
    <property type="entry name" value="IF2_mtIF2_II"/>
    <property type="match status" value="1"/>
</dbReference>
<dbReference type="InterPro" id="IPR000178">
    <property type="entry name" value="TF_IF2_bacterial-like"/>
</dbReference>
<dbReference type="NCBIfam" id="TIGR00487">
    <property type="entry name" value="IF-2"/>
    <property type="match status" value="1"/>
</dbReference>
<dbReference type="PANTHER" id="PTHR43381:SF5">
    <property type="entry name" value="TR-TYPE G DOMAIN-CONTAINING PROTEIN"/>
    <property type="match status" value="1"/>
</dbReference>